<evidence type="ECO:0000313" key="2">
    <source>
        <dbReference type="EMBL" id="MEM5345859.1"/>
    </source>
</evidence>
<keyword evidence="1" id="KW-0812">Transmembrane</keyword>
<accession>A0ABU9RH28</accession>
<evidence type="ECO:0000256" key="1">
    <source>
        <dbReference type="SAM" id="Phobius"/>
    </source>
</evidence>
<comment type="caution">
    <text evidence="2">The sequence shown here is derived from an EMBL/GenBank/DDBJ whole genome shotgun (WGS) entry which is preliminary data.</text>
</comment>
<keyword evidence="3" id="KW-1185">Reference proteome</keyword>
<feature type="transmembrane region" description="Helical" evidence="1">
    <location>
        <begin position="85"/>
        <end position="105"/>
    </location>
</feature>
<proteinExistence type="predicted"/>
<dbReference type="EMBL" id="JAZHGA010000056">
    <property type="protein sequence ID" value="MEM5345859.1"/>
    <property type="molecule type" value="Genomic_DNA"/>
</dbReference>
<organism evidence="2 3">
    <name type="scientific">Paraburkholderia azotifigens</name>
    <dbReference type="NCBI Taxonomy" id="2057004"/>
    <lineage>
        <taxon>Bacteria</taxon>
        <taxon>Pseudomonadati</taxon>
        <taxon>Pseudomonadota</taxon>
        <taxon>Betaproteobacteria</taxon>
        <taxon>Burkholderiales</taxon>
        <taxon>Burkholderiaceae</taxon>
        <taxon>Paraburkholderia</taxon>
    </lineage>
</organism>
<dbReference type="RefSeq" id="WP_342959718.1">
    <property type="nucleotide sequence ID" value="NZ_JAZHFZ010000057.1"/>
</dbReference>
<reference evidence="2 3" key="1">
    <citation type="submission" date="2024-01" db="EMBL/GenBank/DDBJ databases">
        <title>The diversity of rhizobia nodulating Mimosa spp. in eleven states of Brazil covering several biomes is determined by host plant, location, and edaphic factors.</title>
        <authorList>
            <person name="Rouws L."/>
            <person name="Barauna A."/>
            <person name="Beukes C."/>
            <person name="De Faria S.M."/>
            <person name="Gross E."/>
            <person name="Dos Reis Junior F.B."/>
            <person name="Simon M."/>
            <person name="Maluk M."/>
            <person name="Odee D.W."/>
            <person name="Kenicer G."/>
            <person name="Young J.P.W."/>
            <person name="Reis V.M."/>
            <person name="Zilli J."/>
            <person name="James E.K."/>
        </authorList>
    </citation>
    <scope>NUCLEOTIDE SEQUENCE [LARGE SCALE GENOMIC DNA]</scope>
    <source>
        <strain evidence="2 3">JPY530</strain>
    </source>
</reference>
<keyword evidence="1" id="KW-1133">Transmembrane helix</keyword>
<keyword evidence="1" id="KW-0472">Membrane</keyword>
<protein>
    <submittedName>
        <fullName evidence="2">Uncharacterized protein</fullName>
    </submittedName>
</protein>
<evidence type="ECO:0000313" key="3">
    <source>
        <dbReference type="Proteomes" id="UP001481677"/>
    </source>
</evidence>
<name>A0ABU9RH28_9BURK</name>
<gene>
    <name evidence="2" type="ORF">V4C56_40335</name>
</gene>
<sequence>MSFRIWRLGGTILPTRFMVKTYWAIFEVVLMPRVVDAARRNVECGADVVSGPGFGPESVLYFPVGVGFRFGVGLGFGVLRWHPLYVFGLLALPLCGAAVTFFAAAKKVTKESGFQPPVPARITLQHTFFELSRSDANTP</sequence>
<dbReference type="Proteomes" id="UP001481677">
    <property type="component" value="Unassembled WGS sequence"/>
</dbReference>